<gene>
    <name evidence="10" type="ORF">K490DRAFT_60282</name>
</gene>
<dbReference type="EMBL" id="ML978765">
    <property type="protein sequence ID" value="KAF2083664.1"/>
    <property type="molecule type" value="Genomic_DNA"/>
</dbReference>
<dbReference type="GO" id="GO:0005737">
    <property type="term" value="C:cytoplasm"/>
    <property type="evidence" value="ECO:0007669"/>
    <property type="project" value="TreeGrafter"/>
</dbReference>
<dbReference type="AlphaFoldDB" id="A0A9P4HL93"/>
<dbReference type="PANTHER" id="PTHR14738">
    <property type="entry name" value="ZINC FINGER CCCH DOMAIN-CONTAINING PROTEIN 14"/>
    <property type="match status" value="1"/>
</dbReference>
<evidence type="ECO:0000256" key="6">
    <source>
        <dbReference type="ARBA" id="ARBA00022833"/>
    </source>
</evidence>
<dbReference type="Gene3D" id="4.10.1000.30">
    <property type="match status" value="1"/>
</dbReference>
<keyword evidence="5" id="KW-0863">Zinc-finger</keyword>
<dbReference type="Gene3D" id="4.10.1000.40">
    <property type="match status" value="1"/>
</dbReference>
<comment type="caution">
    <text evidence="10">The sequence shown here is derived from an EMBL/GenBank/DDBJ whole genome shotgun (WGS) entry which is preliminary data.</text>
</comment>
<evidence type="ECO:0000313" key="11">
    <source>
        <dbReference type="Proteomes" id="UP000799776"/>
    </source>
</evidence>
<evidence type="ECO:0000256" key="8">
    <source>
        <dbReference type="SAM" id="MobiDB-lite"/>
    </source>
</evidence>
<comment type="similarity">
    <text evidence="2">Belongs to the ZC3H14 family.</text>
</comment>
<feature type="compositionally biased region" description="Low complexity" evidence="8">
    <location>
        <begin position="92"/>
        <end position="115"/>
    </location>
</feature>
<keyword evidence="11" id="KW-1185">Reference proteome</keyword>
<dbReference type="PANTHER" id="PTHR14738:SF29">
    <property type="entry name" value="ZINC FINGER CCCH DOMAIN-CONTAINING PROTEIN 14"/>
    <property type="match status" value="1"/>
</dbReference>
<organism evidence="10 11">
    <name type="scientific">Saccharata proteae CBS 121410</name>
    <dbReference type="NCBI Taxonomy" id="1314787"/>
    <lineage>
        <taxon>Eukaryota</taxon>
        <taxon>Fungi</taxon>
        <taxon>Dikarya</taxon>
        <taxon>Ascomycota</taxon>
        <taxon>Pezizomycotina</taxon>
        <taxon>Dothideomycetes</taxon>
        <taxon>Dothideomycetes incertae sedis</taxon>
        <taxon>Botryosphaeriales</taxon>
        <taxon>Saccharataceae</taxon>
        <taxon>Saccharata</taxon>
    </lineage>
</organism>
<accession>A0A9P4HL93</accession>
<evidence type="ECO:0000259" key="9">
    <source>
        <dbReference type="Pfam" id="PF22683"/>
    </source>
</evidence>
<feature type="region of interest" description="Disordered" evidence="8">
    <location>
        <begin position="276"/>
        <end position="330"/>
    </location>
</feature>
<evidence type="ECO:0000256" key="3">
    <source>
        <dbReference type="ARBA" id="ARBA00022723"/>
    </source>
</evidence>
<keyword evidence="4" id="KW-0677">Repeat</keyword>
<evidence type="ECO:0000256" key="7">
    <source>
        <dbReference type="ARBA" id="ARBA00023242"/>
    </source>
</evidence>
<protein>
    <recommendedName>
        <fullName evidence="9">Nab2-like CCCH zinc finger domain-containing protein</fullName>
    </recommendedName>
</protein>
<dbReference type="FunFam" id="1.10.340.40:FF:000001">
    <property type="entry name" value="Nuclear polyadenylated RNA-binding protein nab2"/>
    <property type="match status" value="1"/>
</dbReference>
<reference evidence="10" key="1">
    <citation type="journal article" date="2020" name="Stud. Mycol.">
        <title>101 Dothideomycetes genomes: a test case for predicting lifestyles and emergence of pathogens.</title>
        <authorList>
            <person name="Haridas S."/>
            <person name="Albert R."/>
            <person name="Binder M."/>
            <person name="Bloem J."/>
            <person name="Labutti K."/>
            <person name="Salamov A."/>
            <person name="Andreopoulos B."/>
            <person name="Baker S."/>
            <person name="Barry K."/>
            <person name="Bills G."/>
            <person name="Bluhm B."/>
            <person name="Cannon C."/>
            <person name="Castanera R."/>
            <person name="Culley D."/>
            <person name="Daum C."/>
            <person name="Ezra D."/>
            <person name="Gonzalez J."/>
            <person name="Henrissat B."/>
            <person name="Kuo A."/>
            <person name="Liang C."/>
            <person name="Lipzen A."/>
            <person name="Lutzoni F."/>
            <person name="Magnuson J."/>
            <person name="Mondo S."/>
            <person name="Nolan M."/>
            <person name="Ohm R."/>
            <person name="Pangilinan J."/>
            <person name="Park H.-J."/>
            <person name="Ramirez L."/>
            <person name="Alfaro M."/>
            <person name="Sun H."/>
            <person name="Tritt A."/>
            <person name="Yoshinaga Y."/>
            <person name="Zwiers L.-H."/>
            <person name="Turgeon B."/>
            <person name="Goodwin S."/>
            <person name="Spatafora J."/>
            <person name="Crous P."/>
            <person name="Grigoriev I."/>
        </authorList>
    </citation>
    <scope>NUCLEOTIDE SEQUENCE</scope>
    <source>
        <strain evidence="10">CBS 121410</strain>
    </source>
</reference>
<dbReference type="GO" id="GO:0008143">
    <property type="term" value="F:poly(A) binding"/>
    <property type="evidence" value="ECO:0007669"/>
    <property type="project" value="InterPro"/>
</dbReference>
<feature type="compositionally biased region" description="Polar residues" evidence="8">
    <location>
        <begin position="532"/>
        <end position="544"/>
    </location>
</feature>
<sequence>MAVELAVGTPLAEALHNVVQPKLTEVGWSMGDDSALTEYIILMLVNGKTQEQIASELSNDLLGLGPDDPNALEFSRWLFEQVDIQNAALNGAPAAPSVPDSSAAATPADAPPTAAETQPQDSEMSDTTPSSICTTRPTGPKAMRDGKSNGSGVGTGKRMMGHLNKAMDRTGDSTLHRVRGNGRINSHAGREPPRGPRAGATANRNTALMNGFNGMNGMGMTMPGGMMPPSPAQMAGMSYQQQMEVMKSYEQIASQMSQVSQMMMGQGLPVQPFINPAFQKNQRGPNSGKSLFDRVDSSARKNGNRPQHSKPRAHQDSAMMDGDQGTANGTADSMEVETKAPFDTLCKFNAHCTKPDCPFAHQSPAAAPGITVDLGDECSFGVRCKNFKCVGKHPSPAQKTAHQQAQECRFWPNCTNPHCVFQHPPEKAAEKAAPMCRNGGDCSTPGCTFTHNQTKCKFNPCKNSYCMFKHDEGQKGAFGDKVWKAGGEKEHVSERKFIDDTKEEELILPGRENQEAQDAQDGQDDQGAEQGTQYETQQDTQITI</sequence>
<feature type="compositionally biased region" description="Polar residues" evidence="8">
    <location>
        <begin position="116"/>
        <end position="137"/>
    </location>
</feature>
<dbReference type="InterPro" id="IPR040366">
    <property type="entry name" value="Nab2/ZC3H14"/>
</dbReference>
<dbReference type="Pfam" id="PF14608">
    <property type="entry name" value="zf-CCCH_2"/>
    <property type="match status" value="4"/>
</dbReference>
<dbReference type="GO" id="GO:0005634">
    <property type="term" value="C:nucleus"/>
    <property type="evidence" value="ECO:0007669"/>
    <property type="project" value="UniProtKB-SubCell"/>
</dbReference>
<feature type="compositionally biased region" description="Polar residues" evidence="8">
    <location>
        <begin position="278"/>
        <end position="289"/>
    </location>
</feature>
<evidence type="ECO:0000256" key="4">
    <source>
        <dbReference type="ARBA" id="ARBA00022737"/>
    </source>
</evidence>
<dbReference type="Pfam" id="PF22683">
    <property type="entry name" value="Nab2-like_zf-CCCH"/>
    <property type="match status" value="1"/>
</dbReference>
<dbReference type="InterPro" id="IPR043094">
    <property type="entry name" value="Nab2/ZC3H14_N_sf"/>
</dbReference>
<name>A0A9P4HL93_9PEZI</name>
<feature type="region of interest" description="Disordered" evidence="8">
    <location>
        <begin position="495"/>
        <end position="544"/>
    </location>
</feature>
<evidence type="ECO:0000256" key="2">
    <source>
        <dbReference type="ARBA" id="ARBA00008423"/>
    </source>
</evidence>
<comment type="subcellular location">
    <subcellularLocation>
        <location evidence="1">Nucleus</location>
    </subcellularLocation>
</comment>
<keyword evidence="7" id="KW-0539">Nucleus</keyword>
<evidence type="ECO:0000256" key="5">
    <source>
        <dbReference type="ARBA" id="ARBA00022771"/>
    </source>
</evidence>
<evidence type="ECO:0000256" key="1">
    <source>
        <dbReference type="ARBA" id="ARBA00004123"/>
    </source>
</evidence>
<evidence type="ECO:0000313" key="10">
    <source>
        <dbReference type="EMBL" id="KAF2083664.1"/>
    </source>
</evidence>
<dbReference type="Proteomes" id="UP000799776">
    <property type="component" value="Unassembled WGS sequence"/>
</dbReference>
<feature type="region of interest" description="Disordered" evidence="8">
    <location>
        <begin position="91"/>
        <end position="159"/>
    </location>
</feature>
<dbReference type="GO" id="GO:0043488">
    <property type="term" value="P:regulation of mRNA stability"/>
    <property type="evidence" value="ECO:0007669"/>
    <property type="project" value="InterPro"/>
</dbReference>
<keyword evidence="3" id="KW-0479">Metal-binding</keyword>
<dbReference type="InterPro" id="IPR055046">
    <property type="entry name" value="Nab2-like_Znf-CCCH"/>
</dbReference>
<proteinExistence type="inferred from homology"/>
<dbReference type="OrthoDB" id="438553at2759"/>
<keyword evidence="6" id="KW-0862">Zinc</keyword>
<feature type="domain" description="Nab2-like CCCH zinc finger" evidence="9">
    <location>
        <begin position="456"/>
        <end position="475"/>
    </location>
</feature>
<dbReference type="GO" id="GO:0008270">
    <property type="term" value="F:zinc ion binding"/>
    <property type="evidence" value="ECO:0007669"/>
    <property type="project" value="UniProtKB-KW"/>
</dbReference>
<feature type="region of interest" description="Disordered" evidence="8">
    <location>
        <begin position="171"/>
        <end position="202"/>
    </location>
</feature>
<dbReference type="Gene3D" id="1.10.340.40">
    <property type="entry name" value="Nuclear abundant poly(A) RNA-bind protein 2, N-terminal domain"/>
    <property type="match status" value="1"/>
</dbReference>